<keyword evidence="3 7" id="KW-0560">Oxidoreductase</keyword>
<dbReference type="GO" id="GO:0005506">
    <property type="term" value="F:iron ion binding"/>
    <property type="evidence" value="ECO:0007669"/>
    <property type="project" value="InterPro"/>
</dbReference>
<dbReference type="CDD" id="cd11065">
    <property type="entry name" value="CYP64-like"/>
    <property type="match status" value="1"/>
</dbReference>
<gene>
    <name evidence="8" type="ORF">BCR38DRAFT_430616</name>
</gene>
<keyword evidence="2 6" id="KW-0479">Metal-binding</keyword>
<dbReference type="Proteomes" id="UP000193689">
    <property type="component" value="Unassembled WGS sequence"/>
</dbReference>
<keyword evidence="4 6" id="KW-0408">Iron</keyword>
<dbReference type="PANTHER" id="PTHR46300:SF2">
    <property type="entry name" value="CYTOCHROME P450 MONOOXYGENASE ALNH-RELATED"/>
    <property type="match status" value="1"/>
</dbReference>
<feature type="binding site" description="axial binding residue" evidence="6">
    <location>
        <position position="457"/>
    </location>
    <ligand>
        <name>heme</name>
        <dbReference type="ChEBI" id="CHEBI:30413"/>
    </ligand>
    <ligandPart>
        <name>Fe</name>
        <dbReference type="ChEBI" id="CHEBI:18248"/>
    </ligandPart>
</feature>
<dbReference type="PROSITE" id="PS00086">
    <property type="entry name" value="CYTOCHROME_P450"/>
    <property type="match status" value="1"/>
</dbReference>
<dbReference type="InterPro" id="IPR050364">
    <property type="entry name" value="Cytochrome_P450_fung"/>
</dbReference>
<dbReference type="GO" id="GO:0004497">
    <property type="term" value="F:monooxygenase activity"/>
    <property type="evidence" value="ECO:0007669"/>
    <property type="project" value="UniProtKB-KW"/>
</dbReference>
<dbReference type="InterPro" id="IPR002401">
    <property type="entry name" value="Cyt_P450_E_grp-I"/>
</dbReference>
<evidence type="ECO:0000256" key="4">
    <source>
        <dbReference type="ARBA" id="ARBA00023004"/>
    </source>
</evidence>
<dbReference type="PRINTS" id="PR00463">
    <property type="entry name" value="EP450I"/>
</dbReference>
<comment type="cofactor">
    <cofactor evidence="6">
        <name>heme</name>
        <dbReference type="ChEBI" id="CHEBI:30413"/>
    </cofactor>
</comment>
<dbReference type="InterPro" id="IPR017972">
    <property type="entry name" value="Cyt_P450_CS"/>
</dbReference>
<dbReference type="AlphaFoldDB" id="A0A1Y2E4R5"/>
<accession>A0A1Y2E4R5</accession>
<evidence type="ECO:0000313" key="8">
    <source>
        <dbReference type="EMBL" id="ORY66548.1"/>
    </source>
</evidence>
<dbReference type="InterPro" id="IPR001128">
    <property type="entry name" value="Cyt_P450"/>
</dbReference>
<keyword evidence="5 7" id="KW-0503">Monooxygenase</keyword>
<evidence type="ECO:0000256" key="5">
    <source>
        <dbReference type="ARBA" id="ARBA00023033"/>
    </source>
</evidence>
<dbReference type="Gene3D" id="1.10.630.10">
    <property type="entry name" value="Cytochrome P450"/>
    <property type="match status" value="1"/>
</dbReference>
<dbReference type="GeneID" id="63776259"/>
<dbReference type="EMBL" id="MCFJ01000005">
    <property type="protein sequence ID" value="ORY66548.1"/>
    <property type="molecule type" value="Genomic_DNA"/>
</dbReference>
<evidence type="ECO:0000256" key="7">
    <source>
        <dbReference type="RuleBase" id="RU000461"/>
    </source>
</evidence>
<comment type="caution">
    <text evidence="8">The sequence shown here is derived from an EMBL/GenBank/DDBJ whole genome shotgun (WGS) entry which is preliminary data.</text>
</comment>
<dbReference type="STRING" id="1141098.A0A1Y2E4R5"/>
<name>A0A1Y2E4R5_9PEZI</name>
<proteinExistence type="inferred from homology"/>
<dbReference type="GO" id="GO:0020037">
    <property type="term" value="F:heme binding"/>
    <property type="evidence" value="ECO:0007669"/>
    <property type="project" value="InterPro"/>
</dbReference>
<evidence type="ECO:0000256" key="2">
    <source>
        <dbReference type="ARBA" id="ARBA00022723"/>
    </source>
</evidence>
<comment type="similarity">
    <text evidence="1 7">Belongs to the cytochrome P450 family.</text>
</comment>
<dbReference type="GO" id="GO:0016705">
    <property type="term" value="F:oxidoreductase activity, acting on paired donors, with incorporation or reduction of molecular oxygen"/>
    <property type="evidence" value="ECO:0007669"/>
    <property type="project" value="InterPro"/>
</dbReference>
<dbReference type="SUPFAM" id="SSF48264">
    <property type="entry name" value="Cytochrome P450"/>
    <property type="match status" value="1"/>
</dbReference>
<evidence type="ECO:0000256" key="6">
    <source>
        <dbReference type="PIRSR" id="PIRSR602401-1"/>
    </source>
</evidence>
<dbReference type="RefSeq" id="XP_040717512.1">
    <property type="nucleotide sequence ID" value="XM_040860047.1"/>
</dbReference>
<dbReference type="OrthoDB" id="1470350at2759"/>
<dbReference type="InterPro" id="IPR036396">
    <property type="entry name" value="Cyt_P450_sf"/>
</dbReference>
<dbReference type="Pfam" id="PF00067">
    <property type="entry name" value="p450"/>
    <property type="match status" value="1"/>
</dbReference>
<dbReference type="InParanoid" id="A0A1Y2E4R5"/>
<sequence>MAITMEHSIPVGLSLCLVYLLTKLIRFSLLSLRPKHYPPGPLALPFIGNLHLFANTKPFVQFTALRQKYGDIVGLKTGPGHLVILNSAALVRELLEKRGTIYSGRPFPYLHREYTNGAHHILFMPYDGYLRQWKTAVRYLLSQAGAERILPIQDAASVTLMQNLASKPDHFMNHFRTWSLTTPFIAICGSSALRKEPGLIKSFFENQEDWLKLLTPGVGSLVDIFPILSYVPEFLADWKRNTRLVHNNQQDFYYMMLEFAKQERARSKNSNENVKQHESLLVKILREQEEGEQQFDDDQLAYLGGGLLEAAVDTTFATFMTLIKALASHPEVLKNVQYEVDAVCGSERLPKADDLKKLPYLRACFFESLRWRPATPTTLPHVLDADDTIGGYHLKQGTVLLQNTWAITHDPKDYDHPEEFDPSRYLDNPYGTKRPAEASQAEGRKQVYVFGTGRRQCPGDLFGENSVLIATAKLVWVFHIVSKGELDNSIESGFHGGLTFASEEFKVDFVPRSVRSEKVLLEDYQRLNYLLE</sequence>
<evidence type="ECO:0000313" key="9">
    <source>
        <dbReference type="Proteomes" id="UP000193689"/>
    </source>
</evidence>
<keyword evidence="6 7" id="KW-0349">Heme</keyword>
<reference evidence="8 9" key="1">
    <citation type="submission" date="2016-07" db="EMBL/GenBank/DDBJ databases">
        <title>Pervasive Adenine N6-methylation of Active Genes in Fungi.</title>
        <authorList>
            <consortium name="DOE Joint Genome Institute"/>
            <person name="Mondo S.J."/>
            <person name="Dannebaum R.O."/>
            <person name="Kuo R.C."/>
            <person name="Labutti K."/>
            <person name="Haridas S."/>
            <person name="Kuo A."/>
            <person name="Salamov A."/>
            <person name="Ahrendt S.R."/>
            <person name="Lipzen A."/>
            <person name="Sullivan W."/>
            <person name="Andreopoulos W.B."/>
            <person name="Clum A."/>
            <person name="Lindquist E."/>
            <person name="Daum C."/>
            <person name="Ramamoorthy G.K."/>
            <person name="Gryganskyi A."/>
            <person name="Culley D."/>
            <person name="Magnuson J.K."/>
            <person name="James T.Y."/>
            <person name="O'Malley M.A."/>
            <person name="Stajich J.E."/>
            <person name="Spatafora J.W."/>
            <person name="Visel A."/>
            <person name="Grigoriev I.V."/>
        </authorList>
    </citation>
    <scope>NUCLEOTIDE SEQUENCE [LARGE SCALE GENOMIC DNA]</scope>
    <source>
        <strain evidence="8 9">CBS 129021</strain>
    </source>
</reference>
<dbReference type="PANTHER" id="PTHR46300">
    <property type="entry name" value="P450, PUTATIVE (EUROFUNG)-RELATED-RELATED"/>
    <property type="match status" value="1"/>
</dbReference>
<protein>
    <submittedName>
        <fullName evidence="8">Cytochrome P450</fullName>
    </submittedName>
</protein>
<keyword evidence="9" id="KW-1185">Reference proteome</keyword>
<evidence type="ECO:0000256" key="3">
    <source>
        <dbReference type="ARBA" id="ARBA00023002"/>
    </source>
</evidence>
<organism evidence="8 9">
    <name type="scientific">Pseudomassariella vexata</name>
    <dbReference type="NCBI Taxonomy" id="1141098"/>
    <lineage>
        <taxon>Eukaryota</taxon>
        <taxon>Fungi</taxon>
        <taxon>Dikarya</taxon>
        <taxon>Ascomycota</taxon>
        <taxon>Pezizomycotina</taxon>
        <taxon>Sordariomycetes</taxon>
        <taxon>Xylariomycetidae</taxon>
        <taxon>Amphisphaeriales</taxon>
        <taxon>Pseudomassariaceae</taxon>
        <taxon>Pseudomassariella</taxon>
    </lineage>
</organism>
<evidence type="ECO:0000256" key="1">
    <source>
        <dbReference type="ARBA" id="ARBA00010617"/>
    </source>
</evidence>